<comment type="caution">
    <text evidence="1">The sequence shown here is derived from an EMBL/GenBank/DDBJ whole genome shotgun (WGS) entry which is preliminary data.</text>
</comment>
<dbReference type="Proteomes" id="UP001519289">
    <property type="component" value="Unassembled WGS sequence"/>
</dbReference>
<sequence length="86" mass="8854">MNFGGFDATDQVFFNPAVQLAPLFPLGSLAAFNPAAALAAKSPTLTIFNPAINPRAAFLAFNPAAAPTLALTGGLGKPFWKGCGWC</sequence>
<organism evidence="1 2">
    <name type="scientific">Symbiobacterium terraclitae</name>
    <dbReference type="NCBI Taxonomy" id="557451"/>
    <lineage>
        <taxon>Bacteria</taxon>
        <taxon>Bacillati</taxon>
        <taxon>Bacillota</taxon>
        <taxon>Clostridia</taxon>
        <taxon>Eubacteriales</taxon>
        <taxon>Symbiobacteriaceae</taxon>
        <taxon>Symbiobacterium</taxon>
    </lineage>
</organism>
<reference evidence="1 2" key="1">
    <citation type="submission" date="2021-03" db="EMBL/GenBank/DDBJ databases">
        <title>Genomic Encyclopedia of Type Strains, Phase IV (KMG-IV): sequencing the most valuable type-strain genomes for metagenomic binning, comparative biology and taxonomic classification.</title>
        <authorList>
            <person name="Goeker M."/>
        </authorList>
    </citation>
    <scope>NUCLEOTIDE SEQUENCE [LARGE SCALE GENOMIC DNA]</scope>
    <source>
        <strain evidence="1 2">DSM 27138</strain>
    </source>
</reference>
<keyword evidence="2" id="KW-1185">Reference proteome</keyword>
<evidence type="ECO:0000313" key="2">
    <source>
        <dbReference type="Proteomes" id="UP001519289"/>
    </source>
</evidence>
<evidence type="ECO:0000313" key="1">
    <source>
        <dbReference type="EMBL" id="MBP2018223.1"/>
    </source>
</evidence>
<dbReference type="EMBL" id="JAGGLG010000011">
    <property type="protein sequence ID" value="MBP2018223.1"/>
    <property type="molecule type" value="Genomic_DNA"/>
</dbReference>
<proteinExistence type="predicted"/>
<accession>A0ABS4JRQ4</accession>
<protein>
    <submittedName>
        <fullName evidence="1">Uncharacterized protein</fullName>
    </submittedName>
</protein>
<name>A0ABS4JRQ4_9FIRM</name>
<dbReference type="RefSeq" id="WP_209466359.1">
    <property type="nucleotide sequence ID" value="NZ_JAGGLG010000011.1"/>
</dbReference>
<gene>
    <name evidence="1" type="ORF">J2Z79_001624</name>
</gene>